<reference evidence="1 2" key="1">
    <citation type="journal article" date="2011" name="Science">
        <title>The Selaginella genome identifies genetic changes associated with the evolution of vascular plants.</title>
        <authorList>
            <person name="Banks J.A."/>
            <person name="Nishiyama T."/>
            <person name="Hasebe M."/>
            <person name="Bowman J.L."/>
            <person name="Gribskov M."/>
            <person name="dePamphilis C."/>
            <person name="Albert V.A."/>
            <person name="Aono N."/>
            <person name="Aoyama T."/>
            <person name="Ambrose B.A."/>
            <person name="Ashton N.W."/>
            <person name="Axtell M.J."/>
            <person name="Barker E."/>
            <person name="Barker M.S."/>
            <person name="Bennetzen J.L."/>
            <person name="Bonawitz N.D."/>
            <person name="Chapple C."/>
            <person name="Cheng C."/>
            <person name="Correa L.G."/>
            <person name="Dacre M."/>
            <person name="DeBarry J."/>
            <person name="Dreyer I."/>
            <person name="Elias M."/>
            <person name="Engstrom E.M."/>
            <person name="Estelle M."/>
            <person name="Feng L."/>
            <person name="Finet C."/>
            <person name="Floyd S.K."/>
            <person name="Frommer W.B."/>
            <person name="Fujita T."/>
            <person name="Gramzow L."/>
            <person name="Gutensohn M."/>
            <person name="Harholt J."/>
            <person name="Hattori M."/>
            <person name="Heyl A."/>
            <person name="Hirai T."/>
            <person name="Hiwatashi Y."/>
            <person name="Ishikawa M."/>
            <person name="Iwata M."/>
            <person name="Karol K.G."/>
            <person name="Koehler B."/>
            <person name="Kolukisaoglu U."/>
            <person name="Kubo M."/>
            <person name="Kurata T."/>
            <person name="Lalonde S."/>
            <person name="Li K."/>
            <person name="Li Y."/>
            <person name="Litt A."/>
            <person name="Lyons E."/>
            <person name="Manning G."/>
            <person name="Maruyama T."/>
            <person name="Michael T.P."/>
            <person name="Mikami K."/>
            <person name="Miyazaki S."/>
            <person name="Morinaga S."/>
            <person name="Murata T."/>
            <person name="Mueller-Roeber B."/>
            <person name="Nelson D.R."/>
            <person name="Obara M."/>
            <person name="Oguri Y."/>
            <person name="Olmstead R.G."/>
            <person name="Onodera N."/>
            <person name="Petersen B.L."/>
            <person name="Pils B."/>
            <person name="Prigge M."/>
            <person name="Rensing S.A."/>
            <person name="Riano-Pachon D.M."/>
            <person name="Roberts A.W."/>
            <person name="Sato Y."/>
            <person name="Scheller H.V."/>
            <person name="Schulz B."/>
            <person name="Schulz C."/>
            <person name="Shakirov E.V."/>
            <person name="Shibagaki N."/>
            <person name="Shinohara N."/>
            <person name="Shippen D.E."/>
            <person name="Soerensen I."/>
            <person name="Sotooka R."/>
            <person name="Sugimoto N."/>
            <person name="Sugita M."/>
            <person name="Sumikawa N."/>
            <person name="Tanurdzic M."/>
            <person name="Theissen G."/>
            <person name="Ulvskov P."/>
            <person name="Wakazuki S."/>
            <person name="Weng J.K."/>
            <person name="Willats W.W."/>
            <person name="Wipf D."/>
            <person name="Wolf P.G."/>
            <person name="Yang L."/>
            <person name="Zimmer A.D."/>
            <person name="Zhu Q."/>
            <person name="Mitros T."/>
            <person name="Hellsten U."/>
            <person name="Loque D."/>
            <person name="Otillar R."/>
            <person name="Salamov A."/>
            <person name="Schmutz J."/>
            <person name="Shapiro H."/>
            <person name="Lindquist E."/>
            <person name="Lucas S."/>
            <person name="Rokhsar D."/>
            <person name="Grigoriev I.V."/>
        </authorList>
    </citation>
    <scope>NUCLEOTIDE SEQUENCE [LARGE SCALE GENOMIC DNA]</scope>
</reference>
<evidence type="ECO:0000313" key="1">
    <source>
        <dbReference type="EMBL" id="EFJ31206.1"/>
    </source>
</evidence>
<dbReference type="HOGENOM" id="CLU_1550164_0_0_1"/>
<dbReference type="Gramene" id="EFJ31206">
    <property type="protein sequence ID" value="EFJ31206"/>
    <property type="gene ID" value="SELMODRAFT_408737"/>
</dbReference>
<dbReference type="Proteomes" id="UP000001514">
    <property type="component" value="Unassembled WGS sequence"/>
</dbReference>
<accession>D8R9T2</accession>
<name>D8R9T2_SELML</name>
<organism evidence="2">
    <name type="scientific">Selaginella moellendorffii</name>
    <name type="common">Spikemoss</name>
    <dbReference type="NCBI Taxonomy" id="88036"/>
    <lineage>
        <taxon>Eukaryota</taxon>
        <taxon>Viridiplantae</taxon>
        <taxon>Streptophyta</taxon>
        <taxon>Embryophyta</taxon>
        <taxon>Tracheophyta</taxon>
        <taxon>Lycopodiopsida</taxon>
        <taxon>Selaginellales</taxon>
        <taxon>Selaginellaceae</taxon>
        <taxon>Selaginella</taxon>
    </lineage>
</organism>
<proteinExistence type="predicted"/>
<gene>
    <name evidence="1" type="ORF">SELMODRAFT_408737</name>
</gene>
<dbReference type="AlphaFoldDB" id="D8R9T2"/>
<evidence type="ECO:0000313" key="2">
    <source>
        <dbReference type="Proteomes" id="UP000001514"/>
    </source>
</evidence>
<dbReference type="InParanoid" id="D8R9T2"/>
<dbReference type="EMBL" id="GL377574">
    <property type="protein sequence ID" value="EFJ31206.1"/>
    <property type="molecule type" value="Genomic_DNA"/>
</dbReference>
<protein>
    <submittedName>
        <fullName evidence="1">Uncharacterized protein</fullName>
    </submittedName>
</protein>
<sequence length="173" mass="20152">MSFLGLQAKYVQAYTTELFKGFWTPFIEELATLFIDGIQMEYNFLVDQISPYIHETLACLHVMLFFQSRDHVAQCKIGQFKQSRPNFRRRLKRDYETIELDVGGHKKKCVYCNNRFQTCYPLPKGTLKEMKAALESIAAATIEKNMIQILHSASLSGQSMLWRFHDLYSFISS</sequence>
<keyword evidence="2" id="KW-1185">Reference proteome</keyword>
<dbReference type="KEGG" id="smo:SELMODRAFT_408737"/>